<reference evidence="7 8" key="1">
    <citation type="submission" date="2013-08" db="EMBL/GenBank/DDBJ databases">
        <authorList>
            <person name="Durkin A.S."/>
            <person name="Haft D.R."/>
            <person name="McCorrison J."/>
            <person name="Torralba M."/>
            <person name="Gillis M."/>
            <person name="Haft D.H."/>
            <person name="Methe B."/>
            <person name="Sutton G."/>
            <person name="Nelson K.E."/>
        </authorList>
    </citation>
    <scope>NUCLEOTIDE SEQUENCE [LARGE SCALE GENOMIC DNA]</scope>
    <source>
        <strain evidence="7 8">F0195</strain>
    </source>
</reference>
<accession>U2TJX9</accession>
<dbReference type="EMBL" id="AWEZ01000062">
    <property type="protein sequence ID" value="ERL06750.1"/>
    <property type="molecule type" value="Genomic_DNA"/>
</dbReference>
<dbReference type="SUPFAM" id="SSF51735">
    <property type="entry name" value="NAD(P)-binding Rossmann-fold domains"/>
    <property type="match status" value="1"/>
</dbReference>
<dbReference type="eggNOG" id="COG0111">
    <property type="taxonomic scope" value="Bacteria"/>
</dbReference>
<dbReference type="InterPro" id="IPR050857">
    <property type="entry name" value="D-2-hydroxyacid_DH"/>
</dbReference>
<organism evidence="7 8">
    <name type="scientific">Olsenella profusa F0195</name>
    <dbReference type="NCBI Taxonomy" id="1125712"/>
    <lineage>
        <taxon>Bacteria</taxon>
        <taxon>Bacillati</taxon>
        <taxon>Actinomycetota</taxon>
        <taxon>Coriobacteriia</taxon>
        <taxon>Coriobacteriales</taxon>
        <taxon>Atopobiaceae</taxon>
        <taxon>Olsenella</taxon>
    </lineage>
</organism>
<dbReference type="InterPro" id="IPR006140">
    <property type="entry name" value="D-isomer_DH_NAD-bd"/>
</dbReference>
<dbReference type="PROSITE" id="PS00671">
    <property type="entry name" value="D_2_HYDROXYACID_DH_3"/>
    <property type="match status" value="1"/>
</dbReference>
<comment type="caution">
    <text evidence="7">The sequence shown here is derived from an EMBL/GenBank/DDBJ whole genome shotgun (WGS) entry which is preliminary data.</text>
</comment>
<dbReference type="InterPro" id="IPR029753">
    <property type="entry name" value="D-isomer_DH_CS"/>
</dbReference>
<dbReference type="Pfam" id="PF00389">
    <property type="entry name" value="2-Hacid_dh"/>
    <property type="match status" value="1"/>
</dbReference>
<protein>
    <submittedName>
        <fullName evidence="7">4-phosphoerythronate dehydrogenase</fullName>
        <ecNumber evidence="7">1.1.1.290</ecNumber>
    </submittedName>
</protein>
<evidence type="ECO:0000256" key="4">
    <source>
        <dbReference type="RuleBase" id="RU003719"/>
    </source>
</evidence>
<evidence type="ECO:0000259" key="6">
    <source>
        <dbReference type="Pfam" id="PF02826"/>
    </source>
</evidence>
<dbReference type="InterPro" id="IPR006139">
    <property type="entry name" value="D-isomer_2_OHA_DH_cat_dom"/>
</dbReference>
<dbReference type="Pfam" id="PF02826">
    <property type="entry name" value="2-Hacid_dh_C"/>
    <property type="match status" value="1"/>
</dbReference>
<dbReference type="PANTHER" id="PTHR42789:SF1">
    <property type="entry name" value="D-ISOMER SPECIFIC 2-HYDROXYACID DEHYDROGENASE FAMILY PROTEIN (AFU_ORTHOLOGUE AFUA_6G10090)"/>
    <property type="match status" value="1"/>
</dbReference>
<evidence type="ECO:0000313" key="8">
    <source>
        <dbReference type="Proteomes" id="UP000016638"/>
    </source>
</evidence>
<keyword evidence="3" id="KW-0520">NAD</keyword>
<evidence type="ECO:0000256" key="3">
    <source>
        <dbReference type="ARBA" id="ARBA00023027"/>
    </source>
</evidence>
<dbReference type="CDD" id="cd12173">
    <property type="entry name" value="PGDH_4"/>
    <property type="match status" value="1"/>
</dbReference>
<dbReference type="GO" id="GO:0033711">
    <property type="term" value="F:4-phosphoerythronate dehydrogenase activity"/>
    <property type="evidence" value="ECO:0007669"/>
    <property type="project" value="UniProtKB-EC"/>
</dbReference>
<evidence type="ECO:0000259" key="5">
    <source>
        <dbReference type="Pfam" id="PF00389"/>
    </source>
</evidence>
<dbReference type="GO" id="GO:0051287">
    <property type="term" value="F:NAD binding"/>
    <property type="evidence" value="ECO:0007669"/>
    <property type="project" value="InterPro"/>
</dbReference>
<dbReference type="STRING" id="1125712.HMPREF1316_0535"/>
<proteinExistence type="inferred from homology"/>
<dbReference type="Gene3D" id="3.40.50.720">
    <property type="entry name" value="NAD(P)-binding Rossmann-like Domain"/>
    <property type="match status" value="2"/>
</dbReference>
<dbReference type="InterPro" id="IPR036291">
    <property type="entry name" value="NAD(P)-bd_dom_sf"/>
</dbReference>
<dbReference type="AlphaFoldDB" id="U2TJX9"/>
<sequence>MDTVVVSHAMYKPGMDALEGKVNIVIPNNGDSDEILDHLKKADGFILRIGKIDRKAIEACPGLRVITRPGVGVDNVDVKAATEYGIPVVICPAVNFHAVAEHSLALILALSKNLKESVDENERGNFSIRSKYAATEVAGRTVSVLGFGKIGREVARLCSAIGMKVCAYDPLLEKEQITEYGYEYEADMAAAISKGDYVTLHMPSTPETRKMINDGMFAAFKSTAFLVNCARGDIVDESALVRVLEAGKLAGAGLDVLSAEPMDPKNPLFSFPNVIITPHMAAQTQETTGKTVTMAAEGTLAVLRGEEWSNICNPEVYKTDAWKHRAMR</sequence>
<feature type="domain" description="D-isomer specific 2-hydroxyacid dehydrogenase catalytic" evidence="5">
    <location>
        <begin position="5"/>
        <end position="311"/>
    </location>
</feature>
<dbReference type="Proteomes" id="UP000016638">
    <property type="component" value="Unassembled WGS sequence"/>
</dbReference>
<gene>
    <name evidence="7" type="primary">pdxB_2</name>
    <name evidence="7" type="ORF">HMPREF1316_0535</name>
</gene>
<dbReference type="RefSeq" id="WP_021726818.1">
    <property type="nucleotide sequence ID" value="NZ_AWEZ01000062.1"/>
</dbReference>
<keyword evidence="8" id="KW-1185">Reference proteome</keyword>
<feature type="domain" description="D-isomer specific 2-hydroxyacid dehydrogenase NAD-binding" evidence="6">
    <location>
        <begin position="104"/>
        <end position="281"/>
    </location>
</feature>
<dbReference type="FunFam" id="3.40.50.720:FF:000203">
    <property type="entry name" value="D-3-phosphoglycerate dehydrogenase (SerA)"/>
    <property type="match status" value="1"/>
</dbReference>
<evidence type="ECO:0000313" key="7">
    <source>
        <dbReference type="EMBL" id="ERL06750.1"/>
    </source>
</evidence>
<evidence type="ECO:0000256" key="1">
    <source>
        <dbReference type="ARBA" id="ARBA00005854"/>
    </source>
</evidence>
<evidence type="ECO:0000256" key="2">
    <source>
        <dbReference type="ARBA" id="ARBA00023002"/>
    </source>
</evidence>
<dbReference type="SUPFAM" id="SSF52283">
    <property type="entry name" value="Formate/glycerate dehydrogenase catalytic domain-like"/>
    <property type="match status" value="1"/>
</dbReference>
<keyword evidence="2 4" id="KW-0560">Oxidoreductase</keyword>
<comment type="similarity">
    <text evidence="1 4">Belongs to the D-isomer specific 2-hydroxyacid dehydrogenase family.</text>
</comment>
<dbReference type="PATRIC" id="fig|1125712.3.peg.1958"/>
<dbReference type="EC" id="1.1.1.290" evidence="7"/>
<dbReference type="PANTHER" id="PTHR42789">
    <property type="entry name" value="D-ISOMER SPECIFIC 2-HYDROXYACID DEHYDROGENASE FAMILY PROTEIN (AFU_ORTHOLOGUE AFUA_6G10090)"/>
    <property type="match status" value="1"/>
</dbReference>
<dbReference type="OrthoDB" id="9793626at2"/>
<name>U2TJX9_9ACTN</name>